<gene>
    <name evidence="1" type="primary">62</name>
    <name evidence="1" type="ORF">SEA_MELBINS_62</name>
</gene>
<reference evidence="1 2" key="1">
    <citation type="submission" date="2019-10" db="EMBL/GenBank/DDBJ databases">
        <authorList>
            <person name="Hernandez-Flores M.J."/>
            <person name="Aleman-Lozada M."/>
            <person name="Aponte-Olivieri F."/>
            <person name="Cruz-Velazquez M.A."/>
            <person name="Diaz-Melendez B.J."/>
            <person name="Jana-Martinez N.E."/>
            <person name="Medina-Santiago V."/>
            <person name="Mercado-Mulero C."/>
            <person name="Herrera-DelValle R.J."/>
            <person name="Ocasio-Caldero C.E."/>
            <person name="Silva-Martinez J.O."/>
            <person name="Fernandez-Martinez M."/>
            <person name="Vazquez E."/>
            <person name="Rubin M.R."/>
            <person name="Fryberger R.B."/>
            <person name="Garlena R.A."/>
            <person name="Russell D.A."/>
            <person name="Pope W.H."/>
            <person name="Jacobs-Sera D."/>
            <person name="Hatfull G.F."/>
        </authorList>
    </citation>
    <scope>NUCLEOTIDE SEQUENCE [LARGE SCALE GENOMIC DNA]</scope>
</reference>
<evidence type="ECO:0000313" key="1">
    <source>
        <dbReference type="EMBL" id="QGJ93616.1"/>
    </source>
</evidence>
<name>A0A649VMH6_9CAUD</name>
<accession>A0A649VMH6</accession>
<protein>
    <submittedName>
        <fullName evidence="1">Uncharacterized protein</fullName>
    </submittedName>
</protein>
<dbReference type="KEGG" id="vg:63027000"/>
<dbReference type="GeneID" id="63027000"/>
<evidence type="ECO:0000313" key="2">
    <source>
        <dbReference type="Proteomes" id="UP000425543"/>
    </source>
</evidence>
<proteinExistence type="predicted"/>
<dbReference type="EMBL" id="MN586028">
    <property type="protein sequence ID" value="QGJ93616.1"/>
    <property type="molecule type" value="Genomic_DNA"/>
</dbReference>
<dbReference type="Proteomes" id="UP000425543">
    <property type="component" value="Segment"/>
</dbReference>
<dbReference type="RefSeq" id="YP_010002450.1">
    <property type="nucleotide sequence ID" value="NC_053244.1"/>
</dbReference>
<organism evidence="1 2">
    <name type="scientific">Gordonia phage MelBins</name>
    <dbReference type="NCBI Taxonomy" id="2656540"/>
    <lineage>
        <taxon>Viruses</taxon>
        <taxon>Duplodnaviria</taxon>
        <taxon>Heunggongvirae</taxon>
        <taxon>Uroviricota</taxon>
        <taxon>Caudoviricetes</taxon>
        <taxon>Stackebrandtviridae</taxon>
        <taxon>Schenleyvirinae</taxon>
        <taxon>Leonardvirus</taxon>
        <taxon>Leonardvirus melbins</taxon>
    </lineage>
</organism>
<keyword evidence="2" id="KW-1185">Reference proteome</keyword>
<sequence length="138" mass="15550">MSDQHTAETYVRWRHICCHCNQEYDYAIPVTDEQHPRREAHEFLLAFGWTPLLREQPDLPGICPKCSEVPQASGGVGTILDGVLHLDVSDEATRQRALELAVEWTCRHRWPDSAGDLVAVADVFRAYLADGTVPEVPQ</sequence>